<feature type="domain" description="Cell wall protein YJL171C/Tos1 N-terminal" evidence="11">
    <location>
        <begin position="43"/>
        <end position="103"/>
    </location>
</feature>
<evidence type="ECO:0000256" key="7">
    <source>
        <dbReference type="ARBA" id="ARBA00023316"/>
    </source>
</evidence>
<evidence type="ECO:0000313" key="13">
    <source>
        <dbReference type="Proteomes" id="UP000276215"/>
    </source>
</evidence>
<proteinExistence type="inferred from homology"/>
<accession>A0A3N4JIF5</accession>
<dbReference type="EMBL" id="ML120417">
    <property type="protein sequence ID" value="RPA96180.1"/>
    <property type="molecule type" value="Genomic_DNA"/>
</dbReference>
<gene>
    <name evidence="12" type="ORF">L873DRAFT_1695346</name>
</gene>
<feature type="domain" description="Cell wall protein YJL171C/Tos1 C-terminal" evidence="10">
    <location>
        <begin position="193"/>
        <end position="427"/>
    </location>
</feature>
<dbReference type="Proteomes" id="UP000276215">
    <property type="component" value="Unassembled WGS sequence"/>
</dbReference>
<evidence type="ECO:0000259" key="11">
    <source>
        <dbReference type="Pfam" id="PF10290"/>
    </source>
</evidence>
<name>A0A3N4JIF5_9PEZI</name>
<evidence type="ECO:0000256" key="6">
    <source>
        <dbReference type="ARBA" id="ARBA00023295"/>
    </source>
</evidence>
<evidence type="ECO:0000256" key="8">
    <source>
        <dbReference type="SAM" id="MobiDB-lite"/>
    </source>
</evidence>
<feature type="compositionally biased region" description="Basic residues" evidence="8">
    <location>
        <begin position="117"/>
        <end position="128"/>
    </location>
</feature>
<protein>
    <recommendedName>
        <fullName evidence="3">glucan endo-1,3-beta-D-glucosidase</fullName>
        <ecNumber evidence="3">3.2.1.39</ecNumber>
    </recommendedName>
</protein>
<keyword evidence="7" id="KW-0961">Cell wall biogenesis/degradation</keyword>
<dbReference type="PANTHER" id="PTHR31737">
    <property type="entry name" value="PROTEIN TOS1"/>
    <property type="match status" value="1"/>
</dbReference>
<feature type="chain" id="PRO_5018129909" description="glucan endo-1,3-beta-D-glucosidase" evidence="9">
    <location>
        <begin position="25"/>
        <end position="441"/>
    </location>
</feature>
<dbReference type="GO" id="GO:0042973">
    <property type="term" value="F:glucan endo-1,3-beta-D-glucosidase activity"/>
    <property type="evidence" value="ECO:0007669"/>
    <property type="project" value="UniProtKB-EC"/>
</dbReference>
<keyword evidence="13" id="KW-1185">Reference proteome</keyword>
<dbReference type="AlphaFoldDB" id="A0A3N4JIF5"/>
<dbReference type="OrthoDB" id="118256at2759"/>
<dbReference type="GO" id="GO:0009277">
    <property type="term" value="C:fungal-type cell wall"/>
    <property type="evidence" value="ECO:0007669"/>
    <property type="project" value="TreeGrafter"/>
</dbReference>
<keyword evidence="5" id="KW-0378">Hydrolase</keyword>
<feature type="signal peptide" evidence="9">
    <location>
        <begin position="1"/>
        <end position="24"/>
    </location>
</feature>
<evidence type="ECO:0000313" key="12">
    <source>
        <dbReference type="EMBL" id="RPA96180.1"/>
    </source>
</evidence>
<feature type="region of interest" description="Disordered" evidence="8">
    <location>
        <begin position="107"/>
        <end position="133"/>
    </location>
</feature>
<keyword evidence="6" id="KW-0326">Glycosidase</keyword>
<sequence>MPRSSSLVVGSFLALSAMFGSAAAGCSGPVINSIPYCNSVDCLGYSNIGYGGEYQDVIAMDKDTCTCTYAPKQFSNAPGAPVNEPLSIHFRGPLSLKQFAFYTADNKKSKRSEEHLRRHAHGHNKHRRAAEPDLVIVTAQTTIYKTVGPEGTPLPSDVKNDGPPHAPNPPSSKVKTDTPPKKTDTPDLSSAGTFTRQAYYNSKQGVSDGLVFMNHRGGQGSGDFDMGCLGLSISYANKDNTAGSANPECMGDITIPSDGEFIIFSDKKCEGNDCGFYRPGIPAYHGFAGDIRVFAFEFIMPRDKGDIAGKAAPDIPAIWALNAKVPRTSQYGIKSGHCSCWPACPEVDIFEALPGNPAAGQSAIDMMKTHIHSEQGGKYGGGGNNDYFDRPLDKTMKLAAIFSGENIFITKLPDNTNFDKSFSENLIADAKKATSIFKIGN</sequence>
<dbReference type="Pfam" id="PF10290">
    <property type="entry name" value="YJL171C_Tos1_N"/>
    <property type="match status" value="1"/>
</dbReference>
<dbReference type="EC" id="3.2.1.39" evidence="3"/>
<dbReference type="PANTHER" id="PTHR31737:SF2">
    <property type="entry name" value="PROTEIN TOS1"/>
    <property type="match status" value="1"/>
</dbReference>
<evidence type="ECO:0000256" key="3">
    <source>
        <dbReference type="ARBA" id="ARBA00012780"/>
    </source>
</evidence>
<reference evidence="12 13" key="1">
    <citation type="journal article" date="2018" name="Nat. Ecol. Evol.">
        <title>Pezizomycetes genomes reveal the molecular basis of ectomycorrhizal truffle lifestyle.</title>
        <authorList>
            <person name="Murat C."/>
            <person name="Payen T."/>
            <person name="Noel B."/>
            <person name="Kuo A."/>
            <person name="Morin E."/>
            <person name="Chen J."/>
            <person name="Kohler A."/>
            <person name="Krizsan K."/>
            <person name="Balestrini R."/>
            <person name="Da Silva C."/>
            <person name="Montanini B."/>
            <person name="Hainaut M."/>
            <person name="Levati E."/>
            <person name="Barry K.W."/>
            <person name="Belfiori B."/>
            <person name="Cichocki N."/>
            <person name="Clum A."/>
            <person name="Dockter R.B."/>
            <person name="Fauchery L."/>
            <person name="Guy J."/>
            <person name="Iotti M."/>
            <person name="Le Tacon F."/>
            <person name="Lindquist E.A."/>
            <person name="Lipzen A."/>
            <person name="Malagnac F."/>
            <person name="Mello A."/>
            <person name="Molinier V."/>
            <person name="Miyauchi S."/>
            <person name="Poulain J."/>
            <person name="Riccioni C."/>
            <person name="Rubini A."/>
            <person name="Sitrit Y."/>
            <person name="Splivallo R."/>
            <person name="Traeger S."/>
            <person name="Wang M."/>
            <person name="Zifcakova L."/>
            <person name="Wipf D."/>
            <person name="Zambonelli A."/>
            <person name="Paolocci F."/>
            <person name="Nowrousian M."/>
            <person name="Ottonello S."/>
            <person name="Baldrian P."/>
            <person name="Spatafora J.W."/>
            <person name="Henrissat B."/>
            <person name="Nagy L.G."/>
            <person name="Aury J.M."/>
            <person name="Wincker P."/>
            <person name="Grigoriev I.V."/>
            <person name="Bonfante P."/>
            <person name="Martin F.M."/>
        </authorList>
    </citation>
    <scope>NUCLEOTIDE SEQUENCE [LARGE SCALE GENOMIC DNA]</scope>
    <source>
        <strain evidence="12 13">120613-1</strain>
    </source>
</reference>
<evidence type="ECO:0000256" key="4">
    <source>
        <dbReference type="ARBA" id="ARBA00022729"/>
    </source>
</evidence>
<dbReference type="GO" id="GO:0071555">
    <property type="term" value="P:cell wall organization"/>
    <property type="evidence" value="ECO:0007669"/>
    <property type="project" value="UniProtKB-KW"/>
</dbReference>
<dbReference type="Pfam" id="PF10287">
    <property type="entry name" value="YJL171C_Tos1_C"/>
    <property type="match status" value="1"/>
</dbReference>
<comment type="similarity">
    <text evidence="2">Belongs to the PGA52 family.</text>
</comment>
<feature type="region of interest" description="Disordered" evidence="8">
    <location>
        <begin position="146"/>
        <end position="195"/>
    </location>
</feature>
<feature type="compositionally biased region" description="Basic and acidic residues" evidence="8">
    <location>
        <begin position="107"/>
        <end position="116"/>
    </location>
</feature>
<dbReference type="InterPro" id="IPR018805">
    <property type="entry name" value="YJL171C/Tos1_C"/>
</dbReference>
<organism evidence="12 13">
    <name type="scientific">Choiromyces venosus 120613-1</name>
    <dbReference type="NCBI Taxonomy" id="1336337"/>
    <lineage>
        <taxon>Eukaryota</taxon>
        <taxon>Fungi</taxon>
        <taxon>Dikarya</taxon>
        <taxon>Ascomycota</taxon>
        <taxon>Pezizomycotina</taxon>
        <taxon>Pezizomycetes</taxon>
        <taxon>Pezizales</taxon>
        <taxon>Tuberaceae</taxon>
        <taxon>Choiromyces</taxon>
    </lineage>
</organism>
<comment type="catalytic activity">
    <reaction evidence="1">
        <text>Hydrolysis of (1-&gt;3)-beta-D-glucosidic linkages in (1-&gt;3)-beta-D-glucans.</text>
        <dbReference type="EC" id="3.2.1.39"/>
    </reaction>
</comment>
<keyword evidence="4 9" id="KW-0732">Signal</keyword>
<evidence type="ECO:0000256" key="1">
    <source>
        <dbReference type="ARBA" id="ARBA00000382"/>
    </source>
</evidence>
<evidence type="ECO:0000256" key="2">
    <source>
        <dbReference type="ARBA" id="ARBA00006055"/>
    </source>
</evidence>
<evidence type="ECO:0000256" key="9">
    <source>
        <dbReference type="SAM" id="SignalP"/>
    </source>
</evidence>
<evidence type="ECO:0000259" key="10">
    <source>
        <dbReference type="Pfam" id="PF10287"/>
    </source>
</evidence>
<feature type="compositionally biased region" description="Basic and acidic residues" evidence="8">
    <location>
        <begin position="174"/>
        <end position="185"/>
    </location>
</feature>
<dbReference type="PROSITE" id="PS51257">
    <property type="entry name" value="PROKAR_LIPOPROTEIN"/>
    <property type="match status" value="1"/>
</dbReference>
<dbReference type="STRING" id="1336337.A0A3N4JIF5"/>
<dbReference type="InterPro" id="IPR018807">
    <property type="entry name" value="YJL171C/Tos1_N"/>
</dbReference>
<evidence type="ECO:0000256" key="5">
    <source>
        <dbReference type="ARBA" id="ARBA00022801"/>
    </source>
</evidence>